<evidence type="ECO:0000313" key="5">
    <source>
        <dbReference type="EMBL" id="GAF91493.1"/>
    </source>
</evidence>
<dbReference type="Pfam" id="PF01734">
    <property type="entry name" value="Patatin"/>
    <property type="match status" value="1"/>
</dbReference>
<accession>X0TDA5</accession>
<reference evidence="5" key="1">
    <citation type="journal article" date="2014" name="Front. Microbiol.">
        <title>High frequency of phylogenetically diverse reductive dehalogenase-homologous genes in deep subseafloor sedimentary metagenomes.</title>
        <authorList>
            <person name="Kawai M."/>
            <person name="Futagami T."/>
            <person name="Toyoda A."/>
            <person name="Takaki Y."/>
            <person name="Nishi S."/>
            <person name="Hori S."/>
            <person name="Arai W."/>
            <person name="Tsubouchi T."/>
            <person name="Morono Y."/>
            <person name="Uchiyama I."/>
            <person name="Ito T."/>
            <person name="Fujiyama A."/>
            <person name="Inagaki F."/>
            <person name="Takami H."/>
        </authorList>
    </citation>
    <scope>NUCLEOTIDE SEQUENCE</scope>
    <source>
        <strain evidence="5">Expedition CK06-06</strain>
    </source>
</reference>
<dbReference type="SUPFAM" id="SSF52151">
    <property type="entry name" value="FabD/lysophospholipase-like"/>
    <property type="match status" value="1"/>
</dbReference>
<organism evidence="5">
    <name type="scientific">marine sediment metagenome</name>
    <dbReference type="NCBI Taxonomy" id="412755"/>
    <lineage>
        <taxon>unclassified sequences</taxon>
        <taxon>metagenomes</taxon>
        <taxon>ecological metagenomes</taxon>
    </lineage>
</organism>
<dbReference type="PROSITE" id="PS51635">
    <property type="entry name" value="PNPLA"/>
    <property type="match status" value="1"/>
</dbReference>
<gene>
    <name evidence="5" type="ORF">S01H1_27649</name>
</gene>
<dbReference type="EMBL" id="BARS01016856">
    <property type="protein sequence ID" value="GAF91493.1"/>
    <property type="molecule type" value="Genomic_DNA"/>
</dbReference>
<evidence type="ECO:0000256" key="3">
    <source>
        <dbReference type="ARBA" id="ARBA00023098"/>
    </source>
</evidence>
<dbReference type="AlphaFoldDB" id="X0TDA5"/>
<dbReference type="InterPro" id="IPR002641">
    <property type="entry name" value="PNPLA_dom"/>
</dbReference>
<keyword evidence="2" id="KW-0442">Lipid degradation</keyword>
<comment type="caution">
    <text evidence="5">The sequence shown here is derived from an EMBL/GenBank/DDBJ whole genome shotgun (WGS) entry which is preliminary data.</text>
</comment>
<name>X0TDA5_9ZZZZ</name>
<dbReference type="GO" id="GO:0016042">
    <property type="term" value="P:lipid catabolic process"/>
    <property type="evidence" value="ECO:0007669"/>
    <property type="project" value="UniProtKB-KW"/>
</dbReference>
<dbReference type="GO" id="GO:0016787">
    <property type="term" value="F:hydrolase activity"/>
    <property type="evidence" value="ECO:0007669"/>
    <property type="project" value="UniProtKB-KW"/>
</dbReference>
<protein>
    <recommendedName>
        <fullName evidence="4">PNPLA domain-containing protein</fullName>
    </recommendedName>
</protein>
<feature type="non-terminal residue" evidence="5">
    <location>
        <position position="251"/>
    </location>
</feature>
<evidence type="ECO:0000259" key="4">
    <source>
        <dbReference type="PROSITE" id="PS51635"/>
    </source>
</evidence>
<keyword evidence="3" id="KW-0443">Lipid metabolism</keyword>
<sequence length="251" mass="27031">MRRARKIGLALGGGGARGLAHIGVMKVLEREEITPDIIVGTSMGAVVGGALASGMKVEELEERVASFLQGDLYQSSELKAMGDAESGAEQSLSRRIQSYFRTKIRLVQALYRPSILHIGDIEDFIDFFVPDIQIEETTIPFRAVATDLESGECVALKRGSLRRSILASCAVPGALPPVEIDGRQLSDGGIICVVPARCALEEGADVVIAIAVDRDISFVSGLQTAVDIYVRAGEIQGFHLENYDLKGEFRP</sequence>
<proteinExistence type="predicted"/>
<dbReference type="PANTHER" id="PTHR14226">
    <property type="entry name" value="NEUROPATHY TARGET ESTERASE/SWISS CHEESE D.MELANOGASTER"/>
    <property type="match status" value="1"/>
</dbReference>
<dbReference type="PANTHER" id="PTHR14226:SF76">
    <property type="entry name" value="NTE FAMILY PROTEIN RSSA"/>
    <property type="match status" value="1"/>
</dbReference>
<keyword evidence="1" id="KW-0378">Hydrolase</keyword>
<dbReference type="InterPro" id="IPR016035">
    <property type="entry name" value="Acyl_Trfase/lysoPLipase"/>
</dbReference>
<evidence type="ECO:0000256" key="2">
    <source>
        <dbReference type="ARBA" id="ARBA00022963"/>
    </source>
</evidence>
<dbReference type="InterPro" id="IPR050301">
    <property type="entry name" value="NTE"/>
</dbReference>
<feature type="domain" description="PNPLA" evidence="4">
    <location>
        <begin position="9"/>
        <end position="200"/>
    </location>
</feature>
<dbReference type="Gene3D" id="3.40.1090.10">
    <property type="entry name" value="Cytosolic phospholipase A2 catalytic domain"/>
    <property type="match status" value="2"/>
</dbReference>
<evidence type="ECO:0000256" key="1">
    <source>
        <dbReference type="ARBA" id="ARBA00022801"/>
    </source>
</evidence>